<dbReference type="Proteomes" id="UP000305874">
    <property type="component" value="Unassembled WGS sequence"/>
</dbReference>
<protein>
    <recommendedName>
        <fullName evidence="1">Mg chelatase-related protein C-terminal domain-containing protein</fullName>
    </recommendedName>
</protein>
<reference evidence="2 3" key="1">
    <citation type="submission" date="2017-12" db="EMBL/GenBank/DDBJ databases">
        <authorList>
            <person name="Paulsen S."/>
            <person name="Gram L.K."/>
        </authorList>
    </citation>
    <scope>NUCLEOTIDE SEQUENCE [LARGE SCALE GENOMIC DNA]</scope>
    <source>
        <strain evidence="2 3">S2897</strain>
    </source>
</reference>
<evidence type="ECO:0000259" key="1">
    <source>
        <dbReference type="Pfam" id="PF13335"/>
    </source>
</evidence>
<dbReference type="InterPro" id="IPR027417">
    <property type="entry name" value="P-loop_NTPase"/>
</dbReference>
<evidence type="ECO:0000313" key="2">
    <source>
        <dbReference type="EMBL" id="TMP85395.1"/>
    </source>
</evidence>
<proteinExistence type="predicted"/>
<accession>A0A5S3Z0V2</accession>
<dbReference type="Gene3D" id="3.40.50.300">
    <property type="entry name" value="P-loop containing nucleotide triphosphate hydrolases"/>
    <property type="match status" value="1"/>
</dbReference>
<dbReference type="AlphaFoldDB" id="A0A5S3Z0V2"/>
<dbReference type="EMBL" id="PNCG01000029">
    <property type="protein sequence ID" value="TMP85395.1"/>
    <property type="molecule type" value="Genomic_DNA"/>
</dbReference>
<dbReference type="InterPro" id="IPR025158">
    <property type="entry name" value="Mg_chelat-rel_C"/>
</dbReference>
<dbReference type="Pfam" id="PF13335">
    <property type="entry name" value="Mg_chelatase_C"/>
    <property type="match status" value="1"/>
</dbReference>
<feature type="domain" description="Mg chelatase-related protein C-terminal" evidence="1">
    <location>
        <begin position="29"/>
        <end position="71"/>
    </location>
</feature>
<evidence type="ECO:0000313" key="3">
    <source>
        <dbReference type="Proteomes" id="UP000305874"/>
    </source>
</evidence>
<gene>
    <name evidence="2" type="ORF">CWC05_18340</name>
</gene>
<organism evidence="2 3">
    <name type="scientific">Pseudoalteromonas ruthenica</name>
    <dbReference type="NCBI Taxonomy" id="151081"/>
    <lineage>
        <taxon>Bacteria</taxon>
        <taxon>Pseudomonadati</taxon>
        <taxon>Pseudomonadota</taxon>
        <taxon>Gammaproteobacteria</taxon>
        <taxon>Alteromonadales</taxon>
        <taxon>Pseudoalteromonadaceae</taxon>
        <taxon>Pseudoalteromonas</taxon>
    </lineage>
</organism>
<comment type="caution">
    <text evidence="2">The sequence shown here is derived from an EMBL/GenBank/DDBJ whole genome shotgun (WGS) entry which is preliminary data.</text>
</comment>
<reference evidence="3" key="2">
    <citation type="submission" date="2019-06" db="EMBL/GenBank/DDBJ databases">
        <title>Co-occurence of chitin degradation, pigmentation and bioactivity in marine Pseudoalteromonas.</title>
        <authorList>
            <person name="Sonnenschein E.C."/>
            <person name="Bech P.K."/>
        </authorList>
    </citation>
    <scope>NUCLEOTIDE SEQUENCE [LARGE SCALE GENOMIC DNA]</scope>
    <source>
        <strain evidence="3">S2897</strain>
    </source>
</reference>
<sequence>MNGTNSGERSHFIDVILFCRCRLFNSSVIVKRLQLSPRSHHRVIKVARTIADLNTMTNIQVEHIKEALSYRAFERLLARLGE</sequence>
<name>A0A5S3Z0V2_9GAMM</name>